<dbReference type="Gene3D" id="3.90.105.10">
    <property type="entry name" value="Molybdopterin biosynthesis moea protein, domain 2"/>
    <property type="match status" value="1"/>
</dbReference>
<dbReference type="InterPro" id="IPR038987">
    <property type="entry name" value="MoeA-like"/>
</dbReference>
<feature type="domain" description="MoaB/Mog" evidence="9">
    <location>
        <begin position="174"/>
        <end position="312"/>
    </location>
</feature>
<dbReference type="InterPro" id="IPR005110">
    <property type="entry name" value="MoeA_linker/N"/>
</dbReference>
<organism evidence="10 11">
    <name type="scientific">Romboutsia faecis</name>
    <dbReference type="NCBI Taxonomy" id="2764597"/>
    <lineage>
        <taxon>Bacteria</taxon>
        <taxon>Bacillati</taxon>
        <taxon>Bacillota</taxon>
        <taxon>Clostridia</taxon>
        <taxon>Peptostreptococcales</taxon>
        <taxon>Peptostreptococcaceae</taxon>
        <taxon>Romboutsia</taxon>
    </lineage>
</organism>
<dbReference type="EC" id="2.10.1.1" evidence="3 7"/>
<dbReference type="SUPFAM" id="SSF63882">
    <property type="entry name" value="MoeA N-terminal region -like"/>
    <property type="match status" value="1"/>
</dbReference>
<evidence type="ECO:0000313" key="10">
    <source>
        <dbReference type="EMBL" id="MBC5995734.1"/>
    </source>
</evidence>
<evidence type="ECO:0000256" key="8">
    <source>
        <dbReference type="SAM" id="Coils"/>
    </source>
</evidence>
<dbReference type="InterPro" id="IPR036425">
    <property type="entry name" value="MoaB/Mog-like_dom_sf"/>
</dbReference>
<evidence type="ECO:0000256" key="2">
    <source>
        <dbReference type="ARBA" id="ARBA00010763"/>
    </source>
</evidence>
<comment type="cofactor">
    <cofactor evidence="7">
        <name>Mg(2+)</name>
        <dbReference type="ChEBI" id="CHEBI:18420"/>
    </cofactor>
</comment>
<comment type="caution">
    <text evidence="10">The sequence shown here is derived from an EMBL/GenBank/DDBJ whole genome shotgun (WGS) entry which is preliminary data.</text>
</comment>
<feature type="coiled-coil region" evidence="8">
    <location>
        <begin position="216"/>
        <end position="243"/>
    </location>
</feature>
<sequence>MIEVKDAIKVIKSNLKPKEDTKTIDIINSINMVSAQDIYSPIDNPPFDRSPYDGYAYDANINRNELTVVGEIYAGEIFKGVLHRNESVKIMTGAKIPNGANCVIKKEDVSVINENKIIVNKNLKMYDNYIFKGEDIPKNQLIIRKGDIISYESIGILASLGIKEISVYDNLKIGILNTGTEIQELDEILEDGKIFDSNRYILHSRLLKRNIEPVIIDKVEDEIEELESKIKNILKNVDILITTGGVSVGDKDLVPKAFKNLGGKELFWKVKAKPGGACCASVLDEKLLFGLSGSPHASGVVYENILVPVIEYMSHKDSYNTIKAIFKGNFNKKAKIDRYLNGRLYTEDAKLYVEMTDKKDAKARLWATLNSNCMIKVKKGSILEDDQLVEVVII</sequence>
<dbReference type="Gene3D" id="2.40.340.10">
    <property type="entry name" value="MoeA, C-terminal, domain IV"/>
    <property type="match status" value="1"/>
</dbReference>
<dbReference type="SUPFAM" id="SSF53218">
    <property type="entry name" value="Molybdenum cofactor biosynthesis proteins"/>
    <property type="match status" value="1"/>
</dbReference>
<dbReference type="Pfam" id="PF00994">
    <property type="entry name" value="MoCF_biosynth"/>
    <property type="match status" value="1"/>
</dbReference>
<evidence type="ECO:0000256" key="4">
    <source>
        <dbReference type="ARBA" id="ARBA00021108"/>
    </source>
</evidence>
<keyword evidence="7" id="KW-0460">Magnesium</keyword>
<dbReference type="CDD" id="cd00887">
    <property type="entry name" value="MoeA"/>
    <property type="match status" value="1"/>
</dbReference>
<dbReference type="InterPro" id="IPR036135">
    <property type="entry name" value="MoeA_linker/N_sf"/>
</dbReference>
<comment type="function">
    <text evidence="1 7">Catalyzes the insertion of molybdate into adenylated molybdopterin with the concomitant release of AMP.</text>
</comment>
<evidence type="ECO:0000313" key="11">
    <source>
        <dbReference type="Proteomes" id="UP000609849"/>
    </source>
</evidence>
<keyword evidence="11" id="KW-1185">Reference proteome</keyword>
<evidence type="ECO:0000256" key="5">
    <source>
        <dbReference type="ARBA" id="ARBA00022505"/>
    </source>
</evidence>
<comment type="similarity">
    <text evidence="2 7">Belongs to the MoeA family.</text>
</comment>
<keyword evidence="7" id="KW-0501">Molybdenum cofactor biosynthesis</keyword>
<dbReference type="InterPro" id="IPR036688">
    <property type="entry name" value="MoeA_C_domain_IV_sf"/>
</dbReference>
<dbReference type="RefSeq" id="WP_153925797.1">
    <property type="nucleotide sequence ID" value="NZ_JACRWE010000001.1"/>
</dbReference>
<proteinExistence type="inferred from homology"/>
<evidence type="ECO:0000256" key="7">
    <source>
        <dbReference type="RuleBase" id="RU365090"/>
    </source>
</evidence>
<keyword evidence="7" id="KW-0808">Transferase</keyword>
<dbReference type="Pfam" id="PF03453">
    <property type="entry name" value="MoeA_N"/>
    <property type="match status" value="1"/>
</dbReference>
<dbReference type="Proteomes" id="UP000609849">
    <property type="component" value="Unassembled WGS sequence"/>
</dbReference>
<evidence type="ECO:0000256" key="3">
    <source>
        <dbReference type="ARBA" id="ARBA00013269"/>
    </source>
</evidence>
<protein>
    <recommendedName>
        <fullName evidence="4 7">Molybdopterin molybdenumtransferase</fullName>
        <ecNumber evidence="3 7">2.10.1.1</ecNumber>
    </recommendedName>
</protein>
<evidence type="ECO:0000256" key="6">
    <source>
        <dbReference type="ARBA" id="ARBA00047317"/>
    </source>
</evidence>
<keyword evidence="5 7" id="KW-0500">Molybdenum</keyword>
<comment type="catalytic activity">
    <reaction evidence="6">
        <text>adenylyl-molybdopterin + molybdate = Mo-molybdopterin + AMP + H(+)</text>
        <dbReference type="Rhea" id="RHEA:35047"/>
        <dbReference type="ChEBI" id="CHEBI:15378"/>
        <dbReference type="ChEBI" id="CHEBI:36264"/>
        <dbReference type="ChEBI" id="CHEBI:62727"/>
        <dbReference type="ChEBI" id="CHEBI:71302"/>
        <dbReference type="ChEBI" id="CHEBI:456215"/>
        <dbReference type="EC" id="2.10.1.1"/>
    </reaction>
</comment>
<keyword evidence="8" id="KW-0175">Coiled coil</keyword>
<dbReference type="SMART" id="SM00852">
    <property type="entry name" value="MoCF_biosynth"/>
    <property type="match status" value="1"/>
</dbReference>
<dbReference type="PANTHER" id="PTHR10192:SF5">
    <property type="entry name" value="GEPHYRIN"/>
    <property type="match status" value="1"/>
</dbReference>
<dbReference type="Gene3D" id="3.40.980.10">
    <property type="entry name" value="MoaB/Mog-like domain"/>
    <property type="match status" value="1"/>
</dbReference>
<evidence type="ECO:0000256" key="1">
    <source>
        <dbReference type="ARBA" id="ARBA00002901"/>
    </source>
</evidence>
<dbReference type="PANTHER" id="PTHR10192">
    <property type="entry name" value="MOLYBDOPTERIN BIOSYNTHESIS PROTEIN"/>
    <property type="match status" value="1"/>
</dbReference>
<accession>A0ABR7JLD6</accession>
<dbReference type="Gene3D" id="2.170.190.11">
    <property type="entry name" value="Molybdopterin biosynthesis moea protein, domain 3"/>
    <property type="match status" value="1"/>
</dbReference>
<dbReference type="InterPro" id="IPR001453">
    <property type="entry name" value="MoaB/Mog_dom"/>
</dbReference>
<name>A0ABR7JLD6_9FIRM</name>
<gene>
    <name evidence="10" type="ORF">H8923_03075</name>
</gene>
<reference evidence="10 11" key="1">
    <citation type="submission" date="2020-08" db="EMBL/GenBank/DDBJ databases">
        <authorList>
            <person name="Liu C."/>
            <person name="Sun Q."/>
        </authorList>
    </citation>
    <scope>NUCLEOTIDE SEQUENCE [LARGE SCALE GENOMIC DNA]</scope>
    <source>
        <strain evidence="10 11">NSJ-18</strain>
    </source>
</reference>
<dbReference type="EMBL" id="JACRWE010000001">
    <property type="protein sequence ID" value="MBC5995734.1"/>
    <property type="molecule type" value="Genomic_DNA"/>
</dbReference>
<keyword evidence="7" id="KW-0479">Metal-binding</keyword>
<evidence type="ECO:0000259" key="9">
    <source>
        <dbReference type="SMART" id="SM00852"/>
    </source>
</evidence>
<comment type="pathway">
    <text evidence="7">Cofactor biosynthesis; molybdopterin biosynthesis.</text>
</comment>